<dbReference type="Pfam" id="PF20149">
    <property type="entry name" value="DUF6532"/>
    <property type="match status" value="1"/>
</dbReference>
<dbReference type="InterPro" id="IPR045341">
    <property type="entry name" value="DUF6532"/>
</dbReference>
<protein>
    <recommendedName>
        <fullName evidence="2">DUF6532 domain-containing protein</fullName>
    </recommendedName>
</protein>
<evidence type="ECO:0000256" key="1">
    <source>
        <dbReference type="SAM" id="MobiDB-lite"/>
    </source>
</evidence>
<organism evidence="3 4">
    <name type="scientific">Antrodiella citrinella</name>
    <dbReference type="NCBI Taxonomy" id="2447956"/>
    <lineage>
        <taxon>Eukaryota</taxon>
        <taxon>Fungi</taxon>
        <taxon>Dikarya</taxon>
        <taxon>Basidiomycota</taxon>
        <taxon>Agaricomycotina</taxon>
        <taxon>Agaricomycetes</taxon>
        <taxon>Polyporales</taxon>
        <taxon>Steccherinaceae</taxon>
        <taxon>Antrodiella</taxon>
    </lineage>
</organism>
<keyword evidence="4" id="KW-1185">Reference proteome</keyword>
<sequence length="583" mass="65187">MSTQTGLNQDQINQMKTLIASREHELSTRVRRPSQKIREMAVPVDPEAKKKANNARAKALLVKGENLLAHERNRHGNKNTNHSAADKNELGESGGVRPNSNGDGDGDSDSDEDEDEEDDEDDEQVPRFTSTPTNLRPKNLSKRIQRFSSIPEPPQPPLDIETVRRALLIVQQYKTVKDSASSASQHADSQSSEDGFYVDDTGLDARKPYHSNGLLDREEEEDEDEDGSGLGGDASPGVDEDLSNELEDPIDLQGAIAGSKKVSKPTTFGCKRSFVARTDQDTTRVTKSQKNGPSKSKTLRASDYTGTVKAILTTSQKHYRCLIFTEDVFPDADQEQDFTTGVWVQQCQRKKLDLDLDDDHFKLMTARGSECRGRVRDLARQAVTTRFGLKAIPADKTRAGRKMCEKVENLLDNSAFVYKDMVNLQKPYLNPVIIDVVYAAWFEKRKRGKPEGLRFPQYFSTTEGITLPTIALVLTVIENILKEYSTGHHKAISFTQADYEESYRLYLGRLQRWSARQSNFVAKWSVQVIRVVRARAGVLEDTVGARQDEVTFDAAADGLDEDDLDAMGVESEDEDESESVEDN</sequence>
<dbReference type="OrthoDB" id="3268553at2759"/>
<feature type="region of interest" description="Disordered" evidence="1">
    <location>
        <begin position="20"/>
        <end position="159"/>
    </location>
</feature>
<feature type="region of interest" description="Disordered" evidence="1">
    <location>
        <begin position="175"/>
        <end position="244"/>
    </location>
</feature>
<feature type="region of interest" description="Disordered" evidence="1">
    <location>
        <begin position="556"/>
        <end position="583"/>
    </location>
</feature>
<accession>A0A4S4LUR1</accession>
<evidence type="ECO:0000259" key="2">
    <source>
        <dbReference type="Pfam" id="PF20149"/>
    </source>
</evidence>
<feature type="compositionally biased region" description="Low complexity" evidence="1">
    <location>
        <begin position="54"/>
        <end position="63"/>
    </location>
</feature>
<feature type="compositionally biased region" description="Acidic residues" evidence="1">
    <location>
        <begin position="217"/>
        <end position="227"/>
    </location>
</feature>
<feature type="compositionally biased region" description="Polar residues" evidence="1">
    <location>
        <begin position="127"/>
        <end position="136"/>
    </location>
</feature>
<feature type="region of interest" description="Disordered" evidence="1">
    <location>
        <begin position="280"/>
        <end position="299"/>
    </location>
</feature>
<dbReference type="PANTHER" id="PTHR35711:SF1">
    <property type="entry name" value="ECTODERMAL, ISOFORM F"/>
    <property type="match status" value="1"/>
</dbReference>
<dbReference type="AlphaFoldDB" id="A0A4S4LUR1"/>
<feature type="compositionally biased region" description="Polar residues" evidence="1">
    <location>
        <begin position="285"/>
        <end position="296"/>
    </location>
</feature>
<evidence type="ECO:0000313" key="3">
    <source>
        <dbReference type="EMBL" id="THH16162.1"/>
    </source>
</evidence>
<gene>
    <name evidence="3" type="ORF">EUX98_g9348</name>
</gene>
<dbReference type="Proteomes" id="UP000308730">
    <property type="component" value="Unassembled WGS sequence"/>
</dbReference>
<feature type="domain" description="DUF6532" evidence="2">
    <location>
        <begin position="315"/>
        <end position="513"/>
    </location>
</feature>
<feature type="compositionally biased region" description="Acidic residues" evidence="1">
    <location>
        <begin position="104"/>
        <end position="123"/>
    </location>
</feature>
<dbReference type="EMBL" id="SGPM01000756">
    <property type="protein sequence ID" value="THH16162.1"/>
    <property type="molecule type" value="Genomic_DNA"/>
</dbReference>
<feature type="compositionally biased region" description="Low complexity" evidence="1">
    <location>
        <begin position="178"/>
        <end position="192"/>
    </location>
</feature>
<dbReference type="PANTHER" id="PTHR35711">
    <property type="entry name" value="EXPRESSED PROTEIN"/>
    <property type="match status" value="1"/>
</dbReference>
<reference evidence="3 4" key="1">
    <citation type="submission" date="2019-02" db="EMBL/GenBank/DDBJ databases">
        <title>Genome sequencing of the rare red list fungi Antrodiella citrinella (Flaviporus citrinellus).</title>
        <authorList>
            <person name="Buettner E."/>
            <person name="Kellner H."/>
        </authorList>
    </citation>
    <scope>NUCLEOTIDE SEQUENCE [LARGE SCALE GENOMIC DNA]</scope>
    <source>
        <strain evidence="3 4">DSM 108506</strain>
    </source>
</reference>
<evidence type="ECO:0000313" key="4">
    <source>
        <dbReference type="Proteomes" id="UP000308730"/>
    </source>
</evidence>
<name>A0A4S4LUR1_9APHY</name>
<comment type="caution">
    <text evidence="3">The sequence shown here is derived from an EMBL/GenBank/DDBJ whole genome shotgun (WGS) entry which is preliminary data.</text>
</comment>
<proteinExistence type="predicted"/>
<feature type="compositionally biased region" description="Acidic residues" evidence="1">
    <location>
        <begin position="558"/>
        <end position="583"/>
    </location>
</feature>